<keyword evidence="1" id="KW-0472">Membrane</keyword>
<comment type="caution">
    <text evidence="2">The sequence shown here is derived from an EMBL/GenBank/DDBJ whole genome shotgun (WGS) entry which is preliminary data.</text>
</comment>
<feature type="transmembrane region" description="Helical" evidence="1">
    <location>
        <begin position="352"/>
        <end position="374"/>
    </location>
</feature>
<evidence type="ECO:0000313" key="3">
    <source>
        <dbReference type="Proteomes" id="UP000807716"/>
    </source>
</evidence>
<dbReference type="Gene3D" id="2.120.10.80">
    <property type="entry name" value="Kelch-type beta propeller"/>
    <property type="match status" value="1"/>
</dbReference>
<protein>
    <submittedName>
        <fullName evidence="2">Uncharacterized protein</fullName>
    </submittedName>
</protein>
<dbReference type="SUPFAM" id="SSF117281">
    <property type="entry name" value="Kelch motif"/>
    <property type="match status" value="1"/>
</dbReference>
<evidence type="ECO:0000256" key="1">
    <source>
        <dbReference type="SAM" id="Phobius"/>
    </source>
</evidence>
<keyword evidence="1" id="KW-1133">Transmembrane helix</keyword>
<evidence type="ECO:0000313" key="2">
    <source>
        <dbReference type="EMBL" id="KAG0264643.1"/>
    </source>
</evidence>
<reference evidence="2" key="1">
    <citation type="journal article" date="2020" name="Fungal Divers.">
        <title>Resolving the Mortierellaceae phylogeny through synthesis of multi-gene phylogenetics and phylogenomics.</title>
        <authorList>
            <person name="Vandepol N."/>
            <person name="Liber J."/>
            <person name="Desiro A."/>
            <person name="Na H."/>
            <person name="Kennedy M."/>
            <person name="Barry K."/>
            <person name="Grigoriev I.V."/>
            <person name="Miller A.N."/>
            <person name="O'Donnell K."/>
            <person name="Stajich J.E."/>
            <person name="Bonito G."/>
        </authorList>
    </citation>
    <scope>NUCLEOTIDE SEQUENCE</scope>
    <source>
        <strain evidence="2">BC1065</strain>
    </source>
</reference>
<keyword evidence="1" id="KW-0812">Transmembrane</keyword>
<gene>
    <name evidence="2" type="ORF">DFQ27_001095</name>
</gene>
<dbReference type="Proteomes" id="UP000807716">
    <property type="component" value="Unassembled WGS sequence"/>
</dbReference>
<proteinExistence type="predicted"/>
<dbReference type="InterPro" id="IPR011043">
    <property type="entry name" value="Gal_Oxase/kelch_b-propeller"/>
</dbReference>
<name>A0A9P6QDE6_9FUNG</name>
<dbReference type="OrthoDB" id="2431312at2759"/>
<accession>A0A9P6QDE6</accession>
<dbReference type="SUPFAM" id="SSF50965">
    <property type="entry name" value="Galactose oxidase, central domain"/>
    <property type="match status" value="1"/>
</dbReference>
<organism evidence="2 3">
    <name type="scientific">Actinomortierella ambigua</name>
    <dbReference type="NCBI Taxonomy" id="1343610"/>
    <lineage>
        <taxon>Eukaryota</taxon>
        <taxon>Fungi</taxon>
        <taxon>Fungi incertae sedis</taxon>
        <taxon>Mucoromycota</taxon>
        <taxon>Mortierellomycotina</taxon>
        <taxon>Mortierellomycetes</taxon>
        <taxon>Mortierellales</taxon>
        <taxon>Mortierellaceae</taxon>
        <taxon>Actinomortierella</taxon>
    </lineage>
</organism>
<dbReference type="AlphaFoldDB" id="A0A9P6QDE6"/>
<dbReference type="CDD" id="cd12087">
    <property type="entry name" value="TM_EGFR-like"/>
    <property type="match status" value="1"/>
</dbReference>
<keyword evidence="3" id="KW-1185">Reference proteome</keyword>
<dbReference type="EMBL" id="JAAAJB010000134">
    <property type="protein sequence ID" value="KAG0264643.1"/>
    <property type="molecule type" value="Genomic_DNA"/>
</dbReference>
<dbReference type="InterPro" id="IPR015915">
    <property type="entry name" value="Kelch-typ_b-propeller"/>
</dbReference>
<sequence>MSYPTYAYRYPCVVQDPLDPTCVFVLGVNGPAGTTLELTRVDISNINNPVPRRLNSETDATVWSSTADRACDIHPRDTWIQGVPTFYLRQFGGRSYMTNFLGNGSFAQPFSMNPPLLSSKLYSAVGAYGDHKWVTTVATAADSVTGSPWSGLDIFRNATGTWIYGSFQIQQYPPADARLSVGTFSTATNMPVFGYVTVFDSTGSNGQVFPTTSSFQTEESSTSLQALAAPMNVDMDGITLSADAISTTMGSTGYIVDKAADGSAVLYSISPDARSTPKLTRVAVSGNVPPFMVGRTSTVLDSNKLLLFGGLQNGTPTTVFHCFDSSTRTWSGPNLVKPSIPPPPPPTPSPNIGAIIGGVAAAVIVLGLALFFIIRRYRRPRHTVVLPNKNEEVIIHPHKGDPGAVIMTDIVYPPEHQYNQHHKLQHLQQHHHQQQQQLQHSNTGFEPLVYSSEQPYKQPGAIFQPQEPVYHQRPAVLQPHPGAYQPHDAAYPQGSVYHTPPITTSAVHGGISPAISNTYTDQPSSTLSPATIHGTYVPVTTQLNSPQYIPPAHGDN</sequence>